<reference evidence="10" key="1">
    <citation type="submission" date="2025-08" db="UniProtKB">
        <authorList>
            <consortium name="RefSeq"/>
        </authorList>
    </citation>
    <scope>IDENTIFICATION</scope>
    <source>
        <tissue evidence="10">Whole organism</tissue>
    </source>
</reference>
<evidence type="ECO:0000256" key="2">
    <source>
        <dbReference type="ARBA" id="ARBA00022679"/>
    </source>
</evidence>
<evidence type="ECO:0000313" key="9">
    <source>
        <dbReference type="Proteomes" id="UP000694843"/>
    </source>
</evidence>
<dbReference type="PROSITE" id="PS01230">
    <property type="entry name" value="TRMA_1"/>
    <property type="match status" value="1"/>
</dbReference>
<evidence type="ECO:0000256" key="3">
    <source>
        <dbReference type="ARBA" id="ARBA00022691"/>
    </source>
</evidence>
<accession>A0A8B7N8G8</accession>
<evidence type="ECO:0000256" key="1">
    <source>
        <dbReference type="ARBA" id="ARBA00022603"/>
    </source>
</evidence>
<dbReference type="SUPFAM" id="SSF53335">
    <property type="entry name" value="S-adenosyl-L-methionine-dependent methyltransferases"/>
    <property type="match status" value="1"/>
</dbReference>
<dbReference type="Proteomes" id="UP000694843">
    <property type="component" value="Unplaced"/>
</dbReference>
<keyword evidence="3 6" id="KW-0949">S-adenosyl-L-methionine</keyword>
<dbReference type="EC" id="2.1.1.35" evidence="4"/>
<dbReference type="OrthoDB" id="10250660at2759"/>
<dbReference type="Gene3D" id="3.40.50.150">
    <property type="entry name" value="Vaccinia Virus protein VP39"/>
    <property type="match status" value="1"/>
</dbReference>
<feature type="binding site" evidence="6">
    <location>
        <position position="420"/>
    </location>
    <ligand>
        <name>S-adenosyl-L-methionine</name>
        <dbReference type="ChEBI" id="CHEBI:59789"/>
    </ligand>
</feature>
<dbReference type="InterPro" id="IPR029063">
    <property type="entry name" value="SAM-dependent_MTases_sf"/>
</dbReference>
<evidence type="ECO:0000256" key="4">
    <source>
        <dbReference type="ARBA" id="ARBA00033763"/>
    </source>
</evidence>
<name>A0A8B7N8G8_HYAAZ</name>
<sequence>MEAVKESIKQEVFDGVETNGANLKQSLHYTKRDEFTSERFKIKVRGLSKFFPPGHFKKLLVETMQLAVKKVKPSGHGREPCYVTFNDEESAQKALLLLEGYKWKGRTLSTAKANPAPDPLLRVLEQKEEGTYRPDGAVADTLPLEERVMLSVTPYAHISYDKQLEKKQDAALEILRRIGREVGKVNPQLGSFLRWQKLRHKGAVSRIIASTNSETKAVTVGFRVSSYKEGNVSVGPVMHLKHISDAMKSVVMSFEEFVRSSSYAAFDPITHEGVWRQLTVRTSNNSDCLLVVVVHPQKLGSEGLGLLKERLTQYCRDTGSAAGVTGLYCVVTGQKTSGVSDEYEHLWGATHITETVLGKTFRISPQAFFQVNTPAAEKLYEAIGVLAELDQTTALLDVCCGTGTIGICLAEKACKIFGLEIVDEAVADAQHNAAANNITNIDYLLGNCEQTLPSIYGAVNALQVKAIVDPPRAGLPSSVISSLRRHAEVSSVVYVACDPNRCHQNFQALARPPSKSIKGQFFVPVRAVAVDLFPHTDKFELVLLWERYDEAKWRSIIDDNPRAGDEKYLTGVTDSPSEAGGNTKLDEQQS</sequence>
<organism evidence="9 10">
    <name type="scientific">Hyalella azteca</name>
    <name type="common">Amphipod</name>
    <dbReference type="NCBI Taxonomy" id="294128"/>
    <lineage>
        <taxon>Eukaryota</taxon>
        <taxon>Metazoa</taxon>
        <taxon>Ecdysozoa</taxon>
        <taxon>Arthropoda</taxon>
        <taxon>Crustacea</taxon>
        <taxon>Multicrustacea</taxon>
        <taxon>Malacostraca</taxon>
        <taxon>Eumalacostraca</taxon>
        <taxon>Peracarida</taxon>
        <taxon>Amphipoda</taxon>
        <taxon>Senticaudata</taxon>
        <taxon>Talitrida</taxon>
        <taxon>Talitroidea</taxon>
        <taxon>Hyalellidae</taxon>
        <taxon>Hyalella</taxon>
    </lineage>
</organism>
<dbReference type="GO" id="GO:0003723">
    <property type="term" value="F:RNA binding"/>
    <property type="evidence" value="ECO:0007669"/>
    <property type="project" value="TreeGrafter"/>
</dbReference>
<dbReference type="Pfam" id="PF05958">
    <property type="entry name" value="tRNA_U5-meth_tr"/>
    <property type="match status" value="1"/>
</dbReference>
<dbReference type="InterPro" id="IPR010280">
    <property type="entry name" value="U5_MeTrfase_fam"/>
</dbReference>
<dbReference type="GO" id="GO:0032259">
    <property type="term" value="P:methylation"/>
    <property type="evidence" value="ECO:0007669"/>
    <property type="project" value="UniProtKB-KW"/>
</dbReference>
<evidence type="ECO:0000256" key="8">
    <source>
        <dbReference type="SAM" id="MobiDB-lite"/>
    </source>
</evidence>
<dbReference type="KEGG" id="hazt:108667408"/>
<dbReference type="PANTHER" id="PTHR45904:SF2">
    <property type="entry name" value="TRNA (URACIL-5-)-METHYLTRANSFERASE HOMOLOG A"/>
    <property type="match status" value="1"/>
</dbReference>
<dbReference type="AlphaFoldDB" id="A0A8B7N8G8"/>
<keyword evidence="2 6" id="KW-0808">Transferase</keyword>
<keyword evidence="1 6" id="KW-0489">Methyltransferase</keyword>
<comment type="catalytic activity">
    <reaction evidence="5">
        <text>uridine(54) in tRNA + S-adenosyl-L-methionine = 5-methyluridine(54) in tRNA + S-adenosyl-L-homocysteine + H(+)</text>
        <dbReference type="Rhea" id="RHEA:42712"/>
        <dbReference type="Rhea" id="RHEA-COMP:10167"/>
        <dbReference type="Rhea" id="RHEA-COMP:10193"/>
        <dbReference type="ChEBI" id="CHEBI:15378"/>
        <dbReference type="ChEBI" id="CHEBI:57856"/>
        <dbReference type="ChEBI" id="CHEBI:59789"/>
        <dbReference type="ChEBI" id="CHEBI:65315"/>
        <dbReference type="ChEBI" id="CHEBI:74447"/>
        <dbReference type="EC" id="2.1.1.35"/>
    </reaction>
    <physiologicalReaction direction="left-to-right" evidence="5">
        <dbReference type="Rhea" id="RHEA:42713"/>
    </physiologicalReaction>
</comment>
<feature type="region of interest" description="Disordered" evidence="8">
    <location>
        <begin position="560"/>
        <end position="590"/>
    </location>
</feature>
<dbReference type="InterPro" id="IPR045850">
    <property type="entry name" value="TRM2_met"/>
</dbReference>
<comment type="similarity">
    <text evidence="6">Belongs to the class I-like SAM-binding methyltransferase superfamily. RNA M5U methyltransferase family.</text>
</comment>
<dbReference type="PANTHER" id="PTHR45904">
    <property type="entry name" value="TRNA (URACIL-5-)-METHYLTRANSFERASE"/>
    <property type="match status" value="1"/>
</dbReference>
<keyword evidence="9" id="KW-1185">Reference proteome</keyword>
<dbReference type="CDD" id="cd02440">
    <property type="entry name" value="AdoMet_MTases"/>
    <property type="match status" value="1"/>
</dbReference>
<dbReference type="InterPro" id="IPR030390">
    <property type="entry name" value="MeTrfase_TrmA_AS"/>
</dbReference>
<evidence type="ECO:0000313" key="10">
    <source>
        <dbReference type="RefSeq" id="XP_018009920.1"/>
    </source>
</evidence>
<feature type="active site" evidence="7">
    <location>
        <position position="497"/>
    </location>
</feature>
<dbReference type="PROSITE" id="PS51687">
    <property type="entry name" value="SAM_MT_RNA_M5U"/>
    <property type="match status" value="1"/>
</dbReference>
<gene>
    <name evidence="10" type="primary">LOC108667408</name>
</gene>
<evidence type="ECO:0000256" key="7">
    <source>
        <dbReference type="PROSITE-ProRule" id="PRU10015"/>
    </source>
</evidence>
<dbReference type="GO" id="GO:0006396">
    <property type="term" value="P:RNA processing"/>
    <property type="evidence" value="ECO:0007669"/>
    <property type="project" value="InterPro"/>
</dbReference>
<dbReference type="OMA" id="CANQEST"/>
<dbReference type="SUPFAM" id="SSF54928">
    <property type="entry name" value="RNA-binding domain, RBD"/>
    <property type="match status" value="1"/>
</dbReference>
<evidence type="ECO:0000256" key="5">
    <source>
        <dbReference type="ARBA" id="ARBA00047278"/>
    </source>
</evidence>
<dbReference type="Gene3D" id="2.40.50.1070">
    <property type="match status" value="1"/>
</dbReference>
<dbReference type="GO" id="GO:0030697">
    <property type="term" value="F:tRNA (uracil(54)-C5)-methyltransferase activity, S-adenosyl methionine-dependent"/>
    <property type="evidence" value="ECO:0007669"/>
    <property type="project" value="UniProtKB-EC"/>
</dbReference>
<dbReference type="Gene3D" id="3.30.70.330">
    <property type="match status" value="1"/>
</dbReference>
<dbReference type="RefSeq" id="XP_018009920.1">
    <property type="nucleotide sequence ID" value="XM_018154431.2"/>
</dbReference>
<dbReference type="InterPro" id="IPR012677">
    <property type="entry name" value="Nucleotide-bd_a/b_plait_sf"/>
</dbReference>
<evidence type="ECO:0000256" key="6">
    <source>
        <dbReference type="PROSITE-ProRule" id="PRU01024"/>
    </source>
</evidence>
<protein>
    <recommendedName>
        <fullName evidence="4">tRNA (uracil(54)-C(5))-methyltransferase</fullName>
        <ecNumber evidence="4">2.1.1.35</ecNumber>
    </recommendedName>
</protein>
<feature type="active site" description="Nucleophile" evidence="6">
    <location>
        <position position="497"/>
    </location>
</feature>
<proteinExistence type="inferred from homology"/>
<comment type="caution">
    <text evidence="6">Lacks conserved residue(s) required for the propagation of feature annotation.</text>
</comment>
<feature type="binding site" evidence="6">
    <location>
        <position position="370"/>
    </location>
    <ligand>
        <name>S-adenosyl-L-methionine</name>
        <dbReference type="ChEBI" id="CHEBI:59789"/>
    </ligand>
</feature>
<dbReference type="GeneID" id="108667408"/>
<feature type="binding site" evidence="6">
    <location>
        <position position="469"/>
    </location>
    <ligand>
        <name>S-adenosyl-L-methionine</name>
        <dbReference type="ChEBI" id="CHEBI:59789"/>
    </ligand>
</feature>
<dbReference type="InterPro" id="IPR035979">
    <property type="entry name" value="RBD_domain_sf"/>
</dbReference>